<evidence type="ECO:0000256" key="5">
    <source>
        <dbReference type="PIRSR" id="PIRSR036492-1"/>
    </source>
</evidence>
<evidence type="ECO:0000256" key="2">
    <source>
        <dbReference type="ARBA" id="ARBA00022746"/>
    </source>
</evidence>
<feature type="domain" description="Aldehyde dehydrogenase" evidence="6">
    <location>
        <begin position="11"/>
        <end position="435"/>
    </location>
</feature>
<evidence type="ECO:0000256" key="4">
    <source>
        <dbReference type="PIRNR" id="PIRNR036492"/>
    </source>
</evidence>
<dbReference type="GeneID" id="41967898"/>
<accession>A0A507B2T9</accession>
<dbReference type="InParanoid" id="A0A507B2T9"/>
<dbReference type="FunFam" id="3.40.605.10:FF:000004">
    <property type="entry name" value="Aldehyde dehydrogenase"/>
    <property type="match status" value="1"/>
</dbReference>
<evidence type="ECO:0000313" key="8">
    <source>
        <dbReference type="Proteomes" id="UP000319257"/>
    </source>
</evidence>
<evidence type="ECO:0000259" key="6">
    <source>
        <dbReference type="Pfam" id="PF00171"/>
    </source>
</evidence>
<dbReference type="SUPFAM" id="SSF53720">
    <property type="entry name" value="ALDH-like"/>
    <property type="match status" value="1"/>
</dbReference>
<feature type="active site" evidence="5">
    <location>
        <position position="261"/>
    </location>
</feature>
<dbReference type="InterPro" id="IPR015590">
    <property type="entry name" value="Aldehyde_DH_dom"/>
</dbReference>
<dbReference type="OrthoDB" id="440325at2759"/>
<dbReference type="STRING" id="1093900.A0A507B2T9"/>
<comment type="similarity">
    <text evidence="1 4">Belongs to the aldehyde dehydrogenase family.</text>
</comment>
<evidence type="ECO:0000313" key="7">
    <source>
        <dbReference type="EMBL" id="TPX14057.1"/>
    </source>
</evidence>
<evidence type="ECO:0000256" key="3">
    <source>
        <dbReference type="ARBA" id="ARBA00023002"/>
    </source>
</evidence>
<dbReference type="Gene3D" id="3.40.605.10">
    <property type="entry name" value="Aldehyde Dehydrogenase, Chain A, domain 1"/>
    <property type="match status" value="1"/>
</dbReference>
<dbReference type="PANTHER" id="PTHR43570">
    <property type="entry name" value="ALDEHYDE DEHYDROGENASE"/>
    <property type="match status" value="1"/>
</dbReference>
<protein>
    <recommendedName>
        <fullName evidence="4">Aldehyde dehydrogenase</fullName>
    </recommendedName>
</protein>
<dbReference type="RefSeq" id="XP_030995768.1">
    <property type="nucleotide sequence ID" value="XM_031138936.1"/>
</dbReference>
<name>A0A507B2T9_9PEZI</name>
<comment type="caution">
    <text evidence="7">The sequence shown here is derived from an EMBL/GenBank/DDBJ whole genome shotgun (WGS) entry which is preliminary data.</text>
</comment>
<evidence type="ECO:0000256" key="1">
    <source>
        <dbReference type="ARBA" id="ARBA00009986"/>
    </source>
</evidence>
<dbReference type="EMBL" id="SKBQ01000002">
    <property type="protein sequence ID" value="TPX14057.1"/>
    <property type="molecule type" value="Genomic_DNA"/>
</dbReference>
<reference evidence="7 8" key="1">
    <citation type="submission" date="2019-06" db="EMBL/GenBank/DDBJ databases">
        <title>Draft genome sequence of the filamentous fungus Phialemoniopsis curvata isolated from diesel fuel.</title>
        <authorList>
            <person name="Varaljay V.A."/>
            <person name="Lyon W.J."/>
            <person name="Crouch A.L."/>
            <person name="Drake C.E."/>
            <person name="Hollomon J.M."/>
            <person name="Nadeau L.J."/>
            <person name="Nunn H.S."/>
            <person name="Stevenson B.S."/>
            <person name="Bojanowski C.L."/>
            <person name="Crookes-Goodson W.J."/>
        </authorList>
    </citation>
    <scope>NUCLEOTIDE SEQUENCE [LARGE SCALE GENOMIC DNA]</scope>
    <source>
        <strain evidence="7 8">D216</strain>
    </source>
</reference>
<dbReference type="InterPro" id="IPR016162">
    <property type="entry name" value="Ald_DH_N"/>
</dbReference>
<dbReference type="Gene3D" id="3.40.309.10">
    <property type="entry name" value="Aldehyde Dehydrogenase, Chain A, domain 2"/>
    <property type="match status" value="1"/>
</dbReference>
<dbReference type="GO" id="GO:0016117">
    <property type="term" value="P:carotenoid biosynthetic process"/>
    <property type="evidence" value="ECO:0007669"/>
    <property type="project" value="UniProtKB-KW"/>
</dbReference>
<dbReference type="Proteomes" id="UP000319257">
    <property type="component" value="Unassembled WGS sequence"/>
</dbReference>
<dbReference type="PANTHER" id="PTHR43570:SF16">
    <property type="entry name" value="ALDEHYDE DEHYDROGENASE TYPE III, ISOFORM Q"/>
    <property type="match status" value="1"/>
</dbReference>
<organism evidence="7 8">
    <name type="scientific">Thyridium curvatum</name>
    <dbReference type="NCBI Taxonomy" id="1093900"/>
    <lineage>
        <taxon>Eukaryota</taxon>
        <taxon>Fungi</taxon>
        <taxon>Dikarya</taxon>
        <taxon>Ascomycota</taxon>
        <taxon>Pezizomycotina</taxon>
        <taxon>Sordariomycetes</taxon>
        <taxon>Sordariomycetidae</taxon>
        <taxon>Thyridiales</taxon>
        <taxon>Thyridiaceae</taxon>
        <taxon>Thyridium</taxon>
    </lineage>
</organism>
<keyword evidence="8" id="KW-1185">Reference proteome</keyword>
<dbReference type="GO" id="GO:0005737">
    <property type="term" value="C:cytoplasm"/>
    <property type="evidence" value="ECO:0007669"/>
    <property type="project" value="TreeGrafter"/>
</dbReference>
<feature type="active site" evidence="5">
    <location>
        <position position="227"/>
    </location>
</feature>
<sequence length="530" mass="57612">MPSPIIADAATRPYTSADEVAAAHAALVRTFAAGRTKDLRWRKWQLKQLWWMFDDNERAIAQALALDMGRPELEARVEVAQVKAEILLHLDHLEEWAADEPVREAGFLLGTLGGARVRREPRGVALLIGAWNMPFKVTLAPLVAAVSAGCCAVVKPSELAVASQNIMADLAARYLDPEAVRVVTGGAAETGGILELPFDHVFYTGSGRVGRLVAAAAARHLTPTVMELGGTNPAVVTASADVDLAAKRIAFAKRALAGQICTTVNHIFADPAVHDELVERLAYWTRELCKDDEGRLQEVSQTVSERHYERVTRLLESTKGTVHRAHEPDSKRNLIAPTTVSDIGPDDPIMSEELFAPVCAVLKATCQEAVAKINSKDRAEINYILDNTSSGGVTINDTFFHGLVEGAPFGGVGGSGHGYYHGKHGVREFTYQRAVVEIPLWLEPLLSSRYSLAADKNPMSQLVKLPRGRRFRRGETLQDQVVGQRGPSAPVKLALVIAVVGVVGSQLFPAKIGRFHGFARWLEATVRAWL</sequence>
<gene>
    <name evidence="7" type="ORF">E0L32_000451</name>
</gene>
<dbReference type="GO" id="GO:0006081">
    <property type="term" value="P:aldehyde metabolic process"/>
    <property type="evidence" value="ECO:0007669"/>
    <property type="project" value="InterPro"/>
</dbReference>
<dbReference type="GO" id="GO:0004029">
    <property type="term" value="F:aldehyde dehydrogenase (NAD+) activity"/>
    <property type="evidence" value="ECO:0007669"/>
    <property type="project" value="TreeGrafter"/>
</dbReference>
<proteinExistence type="inferred from homology"/>
<dbReference type="InterPro" id="IPR016161">
    <property type="entry name" value="Ald_DH/histidinol_DH"/>
</dbReference>
<dbReference type="PIRSF" id="PIRSF036492">
    <property type="entry name" value="ALDH"/>
    <property type="match status" value="1"/>
</dbReference>
<dbReference type="InterPro" id="IPR012394">
    <property type="entry name" value="Aldehyde_DH_NAD(P)"/>
</dbReference>
<keyword evidence="3 4" id="KW-0560">Oxidoreductase</keyword>
<keyword evidence="2" id="KW-0125">Carotenoid biosynthesis</keyword>
<dbReference type="InterPro" id="IPR016163">
    <property type="entry name" value="Ald_DH_C"/>
</dbReference>
<dbReference type="AlphaFoldDB" id="A0A507B2T9"/>
<dbReference type="Pfam" id="PF00171">
    <property type="entry name" value="Aldedh"/>
    <property type="match status" value="1"/>
</dbReference>